<protein>
    <submittedName>
        <fullName evidence="2">Uncharacterized protein</fullName>
    </submittedName>
</protein>
<feature type="transmembrane region" description="Helical" evidence="1">
    <location>
        <begin position="164"/>
        <end position="184"/>
    </location>
</feature>
<feature type="transmembrane region" description="Helical" evidence="1">
    <location>
        <begin position="214"/>
        <end position="238"/>
    </location>
</feature>
<evidence type="ECO:0000313" key="2">
    <source>
        <dbReference type="EMBL" id="AIM27017.1"/>
    </source>
</evidence>
<keyword evidence="1" id="KW-1133">Transmembrane helix</keyword>
<proteinExistence type="predicted"/>
<feature type="transmembrane region" description="Helical" evidence="1">
    <location>
        <begin position="29"/>
        <end position="47"/>
    </location>
</feature>
<feature type="transmembrane region" description="Helical" evidence="1">
    <location>
        <begin position="7"/>
        <end position="23"/>
    </location>
</feature>
<feature type="transmembrane region" description="Helical" evidence="1">
    <location>
        <begin position="98"/>
        <end position="116"/>
    </location>
</feature>
<feature type="transmembrane region" description="Helical" evidence="1">
    <location>
        <begin position="68"/>
        <end position="92"/>
    </location>
</feature>
<evidence type="ECO:0000256" key="1">
    <source>
        <dbReference type="SAM" id="Phobius"/>
    </source>
</evidence>
<accession>A0A088E5H2</accession>
<gene>
    <name evidence="2" type="ORF">HA72_0858</name>
</gene>
<keyword evidence="1" id="KW-0472">Membrane</keyword>
<name>A0A088E5H2_9CREN</name>
<keyword evidence="1" id="KW-0812">Transmembrane</keyword>
<feature type="transmembrane region" description="Helical" evidence="1">
    <location>
        <begin position="123"/>
        <end position="144"/>
    </location>
</feature>
<dbReference type="RefSeq" id="WP_012020818.1">
    <property type="nucleotide sequence ID" value="NZ_CP008822.1"/>
</dbReference>
<sequence length="252" mass="27908" precursor="true">MQRTRNHAAYFMLLLTYILALAGSLKPFLLLFAPLVALHAVTVDLTYSKMLARKLGKFDVSLMIINAVPYLFFFRPYFLIPATIFLLSIALSYSKVNVLPQVLGTLGLSSLLLPWISVVKSVTLLDISVYMVWCAYTLVEALYVEYKLPFRNIGANVVRGMWGISLIVTGALSLLFPPLAISLIEPSVRFFRPGEKLRSASEIRDLGKRGSKRTIALFTLLVITLILYHVVGIVGVTIPSLPFLSGLHATSS</sequence>
<organism evidence="2 3">
    <name type="scientific">Metallosphaera sedula</name>
    <dbReference type="NCBI Taxonomy" id="43687"/>
    <lineage>
        <taxon>Archaea</taxon>
        <taxon>Thermoproteota</taxon>
        <taxon>Thermoprotei</taxon>
        <taxon>Sulfolobales</taxon>
        <taxon>Sulfolobaceae</taxon>
        <taxon>Metallosphaera</taxon>
    </lineage>
</organism>
<evidence type="ECO:0000313" key="3">
    <source>
        <dbReference type="Proteomes" id="UP000029084"/>
    </source>
</evidence>
<dbReference type="AlphaFoldDB" id="A0A088E5H2"/>
<dbReference type="GeneID" id="91755321"/>
<dbReference type="Proteomes" id="UP000029084">
    <property type="component" value="Chromosome"/>
</dbReference>
<reference evidence="2 3" key="1">
    <citation type="journal article" date="2014" name="J. Bacteriol.">
        <title>Role of an Archaeal PitA Transporter in the Copper and Arsenic Resistance of Metallosphaera sedula, an Extreme Thermoacidophile.</title>
        <authorList>
            <person name="McCarthy S."/>
            <person name="Ai C."/>
            <person name="Wheaton G."/>
            <person name="Tevatia R."/>
            <person name="Eckrich V."/>
            <person name="Kelly R."/>
            <person name="Blum P."/>
        </authorList>
    </citation>
    <scope>NUCLEOTIDE SEQUENCE [LARGE SCALE GENOMIC DNA]</scope>
    <source>
        <strain evidence="2 3">CuR1</strain>
    </source>
</reference>
<dbReference type="EMBL" id="CP008822">
    <property type="protein sequence ID" value="AIM27017.1"/>
    <property type="molecule type" value="Genomic_DNA"/>
</dbReference>
<dbReference type="OrthoDB" id="44073at2157"/>
<dbReference type="OMA" id="IPYLGIW"/>